<dbReference type="AlphaFoldDB" id="A0A2T2YM08"/>
<dbReference type="EC" id="5.2.1.8" evidence="6"/>
<dbReference type="PANTHER" id="PTHR43811:SF19">
    <property type="entry name" value="39 KDA FK506-BINDING NUCLEAR PROTEIN"/>
    <property type="match status" value="1"/>
</dbReference>
<evidence type="ECO:0000256" key="4">
    <source>
        <dbReference type="ARBA" id="ARBA00023235"/>
    </source>
</evidence>
<evidence type="ECO:0000256" key="2">
    <source>
        <dbReference type="ARBA" id="ARBA00006577"/>
    </source>
</evidence>
<comment type="caution">
    <text evidence="8">The sequence shown here is derived from an EMBL/GenBank/DDBJ whole genome shotgun (WGS) entry which is preliminary data.</text>
</comment>
<evidence type="ECO:0000313" key="9">
    <source>
        <dbReference type="Proteomes" id="UP000240357"/>
    </source>
</evidence>
<evidence type="ECO:0000313" key="8">
    <source>
        <dbReference type="EMBL" id="PSR56546.1"/>
    </source>
</evidence>
<accession>A0A2T2YM08</accession>
<dbReference type="OrthoDB" id="9814548at2"/>
<dbReference type="EMBL" id="PYFT01000001">
    <property type="protein sequence ID" value="PSR56546.1"/>
    <property type="molecule type" value="Genomic_DNA"/>
</dbReference>
<gene>
    <name evidence="8" type="ORF">AHMF7605_25150</name>
</gene>
<dbReference type="InterPro" id="IPR046357">
    <property type="entry name" value="PPIase_dom_sf"/>
</dbReference>
<organism evidence="8 9">
    <name type="scientific">Adhaeribacter arboris</name>
    <dbReference type="NCBI Taxonomy" id="2072846"/>
    <lineage>
        <taxon>Bacteria</taxon>
        <taxon>Pseudomonadati</taxon>
        <taxon>Bacteroidota</taxon>
        <taxon>Cytophagia</taxon>
        <taxon>Cytophagales</taxon>
        <taxon>Hymenobacteraceae</taxon>
        <taxon>Adhaeribacter</taxon>
    </lineage>
</organism>
<dbReference type="RefSeq" id="WP_106932724.1">
    <property type="nucleotide sequence ID" value="NZ_PYFT01000001.1"/>
</dbReference>
<keyword evidence="4 5" id="KW-0413">Isomerase</keyword>
<keyword evidence="3 5" id="KW-0697">Rotamase</keyword>
<proteinExistence type="inferred from homology"/>
<comment type="similarity">
    <text evidence="2 6">Belongs to the FKBP-type PPIase family.</text>
</comment>
<dbReference type="Proteomes" id="UP000240357">
    <property type="component" value="Unassembled WGS sequence"/>
</dbReference>
<comment type="catalytic activity">
    <reaction evidence="1 5 6">
        <text>[protein]-peptidylproline (omega=180) = [protein]-peptidylproline (omega=0)</text>
        <dbReference type="Rhea" id="RHEA:16237"/>
        <dbReference type="Rhea" id="RHEA-COMP:10747"/>
        <dbReference type="Rhea" id="RHEA-COMP:10748"/>
        <dbReference type="ChEBI" id="CHEBI:83833"/>
        <dbReference type="ChEBI" id="CHEBI:83834"/>
        <dbReference type="EC" id="5.2.1.8"/>
    </reaction>
</comment>
<name>A0A2T2YM08_9BACT</name>
<sequence length="189" mass="21184">MNLKTILTTVTGNRLLTAIFFFLSLTTFYGCNDNDELEDEARRREEAYNKQLALDTVKIKEYFTTKGITIFKRSPYKSGLFYVTQTPGTGDSPTVGKTVVTDYILTNLQGDTLDTSREPRPGKTVAEPLTFQLGRANILSGYQEGVSLMRVGERTLFYLPSGLAYGDQAQEKIPANSVLIFDIELREVK</sequence>
<evidence type="ECO:0000256" key="1">
    <source>
        <dbReference type="ARBA" id="ARBA00000971"/>
    </source>
</evidence>
<evidence type="ECO:0000256" key="6">
    <source>
        <dbReference type="RuleBase" id="RU003915"/>
    </source>
</evidence>
<dbReference type="GO" id="GO:0003755">
    <property type="term" value="F:peptidyl-prolyl cis-trans isomerase activity"/>
    <property type="evidence" value="ECO:0007669"/>
    <property type="project" value="UniProtKB-UniRule"/>
</dbReference>
<dbReference type="InterPro" id="IPR001179">
    <property type="entry name" value="PPIase_FKBP_dom"/>
</dbReference>
<feature type="domain" description="PPIase FKBP-type" evidence="7">
    <location>
        <begin position="96"/>
        <end position="189"/>
    </location>
</feature>
<dbReference type="Gene3D" id="3.10.50.40">
    <property type="match status" value="1"/>
</dbReference>
<dbReference type="PROSITE" id="PS51257">
    <property type="entry name" value="PROKAR_LIPOPROTEIN"/>
    <property type="match status" value="1"/>
</dbReference>
<evidence type="ECO:0000256" key="3">
    <source>
        <dbReference type="ARBA" id="ARBA00023110"/>
    </source>
</evidence>
<evidence type="ECO:0000259" key="7">
    <source>
        <dbReference type="PROSITE" id="PS50059"/>
    </source>
</evidence>
<dbReference type="PANTHER" id="PTHR43811">
    <property type="entry name" value="FKBP-TYPE PEPTIDYL-PROLYL CIS-TRANS ISOMERASE FKPA"/>
    <property type="match status" value="1"/>
</dbReference>
<dbReference type="Pfam" id="PF00254">
    <property type="entry name" value="FKBP_C"/>
    <property type="match status" value="1"/>
</dbReference>
<protein>
    <recommendedName>
        <fullName evidence="6">Peptidyl-prolyl cis-trans isomerase</fullName>
        <ecNumber evidence="6">5.2.1.8</ecNumber>
    </recommendedName>
</protein>
<reference evidence="8 9" key="1">
    <citation type="submission" date="2018-03" db="EMBL/GenBank/DDBJ databases">
        <title>Adhaeribacter sp. HMF7605 Genome sequencing and assembly.</title>
        <authorList>
            <person name="Kang H."/>
            <person name="Kang J."/>
            <person name="Cha I."/>
            <person name="Kim H."/>
            <person name="Joh K."/>
        </authorList>
    </citation>
    <scope>NUCLEOTIDE SEQUENCE [LARGE SCALE GENOMIC DNA]</scope>
    <source>
        <strain evidence="8 9">HMF7605</strain>
    </source>
</reference>
<dbReference type="PROSITE" id="PS50059">
    <property type="entry name" value="FKBP_PPIASE"/>
    <property type="match status" value="1"/>
</dbReference>
<dbReference type="SUPFAM" id="SSF54534">
    <property type="entry name" value="FKBP-like"/>
    <property type="match status" value="1"/>
</dbReference>
<evidence type="ECO:0000256" key="5">
    <source>
        <dbReference type="PROSITE-ProRule" id="PRU00277"/>
    </source>
</evidence>
<keyword evidence="9" id="KW-1185">Reference proteome</keyword>